<organism evidence="4 5">
    <name type="scientific">Pigmentiphaga soli</name>
    <dbReference type="NCBI Taxonomy" id="1007095"/>
    <lineage>
        <taxon>Bacteria</taxon>
        <taxon>Pseudomonadati</taxon>
        <taxon>Pseudomonadota</taxon>
        <taxon>Betaproteobacteria</taxon>
        <taxon>Burkholderiales</taxon>
        <taxon>Alcaligenaceae</taxon>
        <taxon>Pigmentiphaga</taxon>
    </lineage>
</organism>
<feature type="transmembrane region" description="Helical" evidence="2">
    <location>
        <begin position="6"/>
        <end position="26"/>
    </location>
</feature>
<dbReference type="EMBL" id="BAABFO010000007">
    <property type="protein sequence ID" value="GAA4330799.1"/>
    <property type="molecule type" value="Genomic_DNA"/>
</dbReference>
<dbReference type="InterPro" id="IPR029044">
    <property type="entry name" value="Nucleotide-diphossugar_trans"/>
</dbReference>
<dbReference type="InterPro" id="IPR017832">
    <property type="entry name" value="Glyco_trans_2_hopen-assoc_HpnB"/>
</dbReference>
<feature type="transmembrane region" description="Helical" evidence="2">
    <location>
        <begin position="365"/>
        <end position="386"/>
    </location>
</feature>
<feature type="domain" description="Glycosyltransferase 2-like" evidence="3">
    <location>
        <begin position="61"/>
        <end position="246"/>
    </location>
</feature>
<gene>
    <name evidence="4" type="ORF">GCM10023144_18800</name>
</gene>
<feature type="transmembrane region" description="Helical" evidence="2">
    <location>
        <begin position="332"/>
        <end position="353"/>
    </location>
</feature>
<dbReference type="SUPFAM" id="SSF53448">
    <property type="entry name" value="Nucleotide-diphospho-sugar transferases"/>
    <property type="match status" value="1"/>
</dbReference>
<keyword evidence="2" id="KW-0812">Transmembrane</keyword>
<evidence type="ECO:0000313" key="5">
    <source>
        <dbReference type="Proteomes" id="UP001501671"/>
    </source>
</evidence>
<dbReference type="Proteomes" id="UP001501671">
    <property type="component" value="Unassembled WGS sequence"/>
</dbReference>
<feature type="compositionally biased region" description="Pro residues" evidence="1">
    <location>
        <begin position="38"/>
        <end position="49"/>
    </location>
</feature>
<keyword evidence="2" id="KW-0472">Membrane</keyword>
<name>A0ABP8GW61_9BURK</name>
<comment type="caution">
    <text evidence="4">The sequence shown here is derived from an EMBL/GenBank/DDBJ whole genome shotgun (WGS) entry which is preliminary data.</text>
</comment>
<dbReference type="NCBIfam" id="TIGR03469">
    <property type="entry name" value="HpnB"/>
    <property type="match status" value="1"/>
</dbReference>
<dbReference type="Gene3D" id="3.90.550.10">
    <property type="entry name" value="Spore Coat Polysaccharide Biosynthesis Protein SpsA, Chain A"/>
    <property type="match status" value="1"/>
</dbReference>
<proteinExistence type="predicted"/>
<dbReference type="Pfam" id="PF00535">
    <property type="entry name" value="Glycos_transf_2"/>
    <property type="match status" value="1"/>
</dbReference>
<feature type="region of interest" description="Disordered" evidence="1">
    <location>
        <begin position="29"/>
        <end position="53"/>
    </location>
</feature>
<feature type="transmembrane region" description="Helical" evidence="2">
    <location>
        <begin position="306"/>
        <end position="326"/>
    </location>
</feature>
<keyword evidence="5" id="KW-1185">Reference proteome</keyword>
<dbReference type="PANTHER" id="PTHR43646">
    <property type="entry name" value="GLYCOSYLTRANSFERASE"/>
    <property type="match status" value="1"/>
</dbReference>
<evidence type="ECO:0000256" key="2">
    <source>
        <dbReference type="SAM" id="Phobius"/>
    </source>
</evidence>
<keyword evidence="2" id="KW-1133">Transmembrane helix</keyword>
<dbReference type="InterPro" id="IPR001173">
    <property type="entry name" value="Glyco_trans_2-like"/>
</dbReference>
<evidence type="ECO:0000256" key="1">
    <source>
        <dbReference type="SAM" id="MobiDB-lite"/>
    </source>
</evidence>
<dbReference type="PANTHER" id="PTHR43646:SF3">
    <property type="entry name" value="SLR1566 PROTEIN"/>
    <property type="match status" value="1"/>
</dbReference>
<evidence type="ECO:0000259" key="3">
    <source>
        <dbReference type="Pfam" id="PF00535"/>
    </source>
</evidence>
<evidence type="ECO:0000313" key="4">
    <source>
        <dbReference type="EMBL" id="GAA4330799.1"/>
    </source>
</evidence>
<reference evidence="5" key="1">
    <citation type="journal article" date="2019" name="Int. J. Syst. Evol. Microbiol.">
        <title>The Global Catalogue of Microorganisms (GCM) 10K type strain sequencing project: providing services to taxonomists for standard genome sequencing and annotation.</title>
        <authorList>
            <consortium name="The Broad Institute Genomics Platform"/>
            <consortium name="The Broad Institute Genome Sequencing Center for Infectious Disease"/>
            <person name="Wu L."/>
            <person name="Ma J."/>
        </authorList>
    </citation>
    <scope>NUCLEOTIDE SEQUENCE [LARGE SCALE GENOMIC DNA]</scope>
    <source>
        <strain evidence="5">JCM 17666</strain>
    </source>
</reference>
<sequence>MTAAAQAIGGVSLLIWIVMLTARGGFWRARERDDQPGPGSPPRNEPAPPLSGADAWPAVTAVIPARNEAASIAQAVESLLRQDYPGPLRVVVVDDHSTDGTAAMAQAAAAGAGAAGRLQVLAGAPLPSGWTGKLWAVRQGIAAACADNGGGPDQDGAPDFLLLTDADIAHAPDNLRHLVARAMAGSRVLVSLMARLRCDAWFERALIPAFVYFFQMLYPFAWVNRRDRRIAAAAGGCMLVRRAALEAAGGIDAIRGEIIDDCALAARLKSQGAIWLGLTRRAVSVRPYDHLGEIRRMVARTAYAQLDYSPLLLAGTIASLLLTFVAPPLLALFASGGAQGLGALAWLLMALSYQPMLRFYGRSPLWGPVLPAVALLYTAFTFDSAWQHWRGRGGMWKGRAQAPR</sequence>
<protein>
    <submittedName>
        <fullName evidence="4">Glycosyltransferase</fullName>
    </submittedName>
</protein>
<accession>A0ABP8GW61</accession>